<evidence type="ECO:0000313" key="4">
    <source>
        <dbReference type="EMBL" id="PVZ96363.1"/>
    </source>
</evidence>
<organism evidence="4 5">
    <name type="scientific">Amnibacterium flavum</name>
    <dbReference type="NCBI Taxonomy" id="2173173"/>
    <lineage>
        <taxon>Bacteria</taxon>
        <taxon>Bacillati</taxon>
        <taxon>Actinomycetota</taxon>
        <taxon>Actinomycetes</taxon>
        <taxon>Micrococcales</taxon>
        <taxon>Microbacteriaceae</taxon>
        <taxon>Amnibacterium</taxon>
    </lineage>
</organism>
<proteinExistence type="inferred from homology"/>
<feature type="domain" description="Flavin reductase like" evidence="3">
    <location>
        <begin position="18"/>
        <end position="163"/>
    </location>
</feature>
<dbReference type="InterPro" id="IPR050268">
    <property type="entry name" value="NADH-dep_flavin_reductase"/>
</dbReference>
<sequence length="174" mass="18383">MAELPRYASDPKELRRTFSYFPSGVVALLAEVDGETHGMVASAFTVGVSFEPPLVSCAIQLTSTTWPVLRTAETIGVSVLAEDQGALARQISGRDKLARFADVPVRHTGATARFIAGAPVWFECRVSGEHPAGDHSIALLEVVALGADPGLKPLVFHGSAFRGLQLAEAEIGDA</sequence>
<dbReference type="Pfam" id="PF01613">
    <property type="entry name" value="Flavin_Reduct"/>
    <property type="match status" value="1"/>
</dbReference>
<dbReference type="InterPro" id="IPR012349">
    <property type="entry name" value="Split_barrel_FMN-bd"/>
</dbReference>
<comment type="similarity">
    <text evidence="1">Belongs to the non-flavoprotein flavin reductase family.</text>
</comment>
<dbReference type="Proteomes" id="UP000244893">
    <property type="component" value="Unassembled WGS sequence"/>
</dbReference>
<comment type="caution">
    <text evidence="4">The sequence shown here is derived from an EMBL/GenBank/DDBJ whole genome shotgun (WGS) entry which is preliminary data.</text>
</comment>
<dbReference type="AlphaFoldDB" id="A0A2V1HUV3"/>
<dbReference type="PANTHER" id="PTHR30466">
    <property type="entry name" value="FLAVIN REDUCTASE"/>
    <property type="match status" value="1"/>
</dbReference>
<accession>A0A2V1HUV3</accession>
<dbReference type="GO" id="GO:0010181">
    <property type="term" value="F:FMN binding"/>
    <property type="evidence" value="ECO:0007669"/>
    <property type="project" value="InterPro"/>
</dbReference>
<keyword evidence="2" id="KW-0560">Oxidoreductase</keyword>
<gene>
    <name evidence="4" type="ORF">DDQ50_04830</name>
</gene>
<reference evidence="4 5" key="1">
    <citation type="submission" date="2018-05" db="EMBL/GenBank/DDBJ databases">
        <title>Amnibacterium sp. M8JJ-5, whole genome shotgun sequence.</title>
        <authorList>
            <person name="Tuo L."/>
        </authorList>
    </citation>
    <scope>NUCLEOTIDE SEQUENCE [LARGE SCALE GENOMIC DNA]</scope>
    <source>
        <strain evidence="4 5">M8JJ-5</strain>
    </source>
</reference>
<evidence type="ECO:0000256" key="2">
    <source>
        <dbReference type="ARBA" id="ARBA00023002"/>
    </source>
</evidence>
<dbReference type="PANTHER" id="PTHR30466:SF11">
    <property type="entry name" value="FLAVIN-DEPENDENT MONOOXYGENASE, REDUCTASE SUBUNIT HSAB"/>
    <property type="match status" value="1"/>
</dbReference>
<dbReference type="GO" id="GO:0042602">
    <property type="term" value="F:riboflavin reductase (NADPH) activity"/>
    <property type="evidence" value="ECO:0007669"/>
    <property type="project" value="TreeGrafter"/>
</dbReference>
<dbReference type="InterPro" id="IPR002563">
    <property type="entry name" value="Flavin_Rdtase-like_dom"/>
</dbReference>
<dbReference type="EMBL" id="QEOP01000001">
    <property type="protein sequence ID" value="PVZ96363.1"/>
    <property type="molecule type" value="Genomic_DNA"/>
</dbReference>
<name>A0A2V1HUV3_9MICO</name>
<evidence type="ECO:0000259" key="3">
    <source>
        <dbReference type="SMART" id="SM00903"/>
    </source>
</evidence>
<evidence type="ECO:0000313" key="5">
    <source>
        <dbReference type="Proteomes" id="UP000244893"/>
    </source>
</evidence>
<dbReference type="Gene3D" id="2.30.110.10">
    <property type="entry name" value="Electron Transport, Fmn-binding Protein, Chain A"/>
    <property type="match status" value="1"/>
</dbReference>
<dbReference type="OrthoDB" id="9792858at2"/>
<keyword evidence="5" id="KW-1185">Reference proteome</keyword>
<dbReference type="SUPFAM" id="SSF50475">
    <property type="entry name" value="FMN-binding split barrel"/>
    <property type="match status" value="1"/>
</dbReference>
<evidence type="ECO:0000256" key="1">
    <source>
        <dbReference type="ARBA" id="ARBA00008898"/>
    </source>
</evidence>
<dbReference type="RefSeq" id="WP_116756098.1">
    <property type="nucleotide sequence ID" value="NZ_JBHUEX010000001.1"/>
</dbReference>
<dbReference type="SMART" id="SM00903">
    <property type="entry name" value="Flavin_Reduct"/>
    <property type="match status" value="1"/>
</dbReference>
<protein>
    <recommendedName>
        <fullName evidence="3">Flavin reductase like domain-containing protein</fullName>
    </recommendedName>
</protein>